<protein>
    <submittedName>
        <fullName evidence="1">Uncharacterized protein</fullName>
    </submittedName>
</protein>
<keyword evidence="2" id="KW-1185">Reference proteome</keyword>
<reference evidence="1 2" key="1">
    <citation type="submission" date="2019-05" db="EMBL/GenBank/DDBJ databases">
        <title>Another draft genome of Portunus trituberculatus and its Hox gene families provides insights of decapod evolution.</title>
        <authorList>
            <person name="Jeong J.-H."/>
            <person name="Song I."/>
            <person name="Kim S."/>
            <person name="Choi T."/>
            <person name="Kim D."/>
            <person name="Ryu S."/>
            <person name="Kim W."/>
        </authorList>
    </citation>
    <scope>NUCLEOTIDE SEQUENCE [LARGE SCALE GENOMIC DNA]</scope>
    <source>
        <tissue evidence="1">Muscle</tissue>
    </source>
</reference>
<evidence type="ECO:0000313" key="1">
    <source>
        <dbReference type="EMBL" id="MPC52848.1"/>
    </source>
</evidence>
<sequence length="73" mass="8247">MHDVTPPSDEEFRNTIQPNIDEFRGEVYIPVLDDPISPQEADDRCAVLRVARRAGHRPGKTVVLMGFLPRSMS</sequence>
<proteinExistence type="predicted"/>
<organism evidence="1 2">
    <name type="scientific">Portunus trituberculatus</name>
    <name type="common">Swimming crab</name>
    <name type="synonym">Neptunus trituberculatus</name>
    <dbReference type="NCBI Taxonomy" id="210409"/>
    <lineage>
        <taxon>Eukaryota</taxon>
        <taxon>Metazoa</taxon>
        <taxon>Ecdysozoa</taxon>
        <taxon>Arthropoda</taxon>
        <taxon>Crustacea</taxon>
        <taxon>Multicrustacea</taxon>
        <taxon>Malacostraca</taxon>
        <taxon>Eumalacostraca</taxon>
        <taxon>Eucarida</taxon>
        <taxon>Decapoda</taxon>
        <taxon>Pleocyemata</taxon>
        <taxon>Brachyura</taxon>
        <taxon>Eubrachyura</taxon>
        <taxon>Portunoidea</taxon>
        <taxon>Portunidae</taxon>
        <taxon>Portuninae</taxon>
        <taxon>Portunus</taxon>
    </lineage>
</organism>
<evidence type="ECO:0000313" key="2">
    <source>
        <dbReference type="Proteomes" id="UP000324222"/>
    </source>
</evidence>
<gene>
    <name evidence="1" type="ORF">E2C01_046727</name>
</gene>
<dbReference type="Proteomes" id="UP000324222">
    <property type="component" value="Unassembled WGS sequence"/>
</dbReference>
<dbReference type="EMBL" id="VSRR010011196">
    <property type="protein sequence ID" value="MPC52848.1"/>
    <property type="molecule type" value="Genomic_DNA"/>
</dbReference>
<dbReference type="AlphaFoldDB" id="A0A5B7G6Y5"/>
<name>A0A5B7G6Y5_PORTR</name>
<comment type="caution">
    <text evidence="1">The sequence shown here is derived from an EMBL/GenBank/DDBJ whole genome shotgun (WGS) entry which is preliminary data.</text>
</comment>
<accession>A0A5B7G6Y5</accession>